<keyword evidence="16" id="KW-1185">Reference proteome</keyword>
<dbReference type="InterPro" id="IPR044066">
    <property type="entry name" value="TRIAD_supradom"/>
</dbReference>
<dbReference type="SMART" id="SM00647">
    <property type="entry name" value="IBR"/>
    <property type="match status" value="2"/>
</dbReference>
<dbReference type="InterPro" id="IPR017907">
    <property type="entry name" value="Znf_RING_CS"/>
</dbReference>
<comment type="function">
    <text evidence="3">Might act as an E3 ubiquitin-protein ligase, or as part of E3 complex, which accepts ubiquitin from specific E2 ubiquitin-conjugating enzymes and then transfers it to substrates.</text>
</comment>
<evidence type="ECO:0000256" key="5">
    <source>
        <dbReference type="ARBA" id="ARBA00012251"/>
    </source>
</evidence>
<dbReference type="GO" id="GO:0003676">
    <property type="term" value="F:nucleic acid binding"/>
    <property type="evidence" value="ECO:0007669"/>
    <property type="project" value="InterPro"/>
</dbReference>
<dbReference type="Pfam" id="PF01485">
    <property type="entry name" value="IBR"/>
    <property type="match status" value="1"/>
</dbReference>
<evidence type="ECO:0000256" key="3">
    <source>
        <dbReference type="ARBA" id="ARBA00003976"/>
    </source>
</evidence>
<proteinExistence type="inferred from homology"/>
<dbReference type="CDD" id="cd22582">
    <property type="entry name" value="BRcat_RBR_unk"/>
    <property type="match status" value="1"/>
</dbReference>
<dbReference type="PROSITE" id="PS00518">
    <property type="entry name" value="ZF_RING_1"/>
    <property type="match status" value="1"/>
</dbReference>
<dbReference type="InterPro" id="IPR036397">
    <property type="entry name" value="RNaseH_sf"/>
</dbReference>
<keyword evidence="11" id="KW-0862">Zinc</keyword>
<evidence type="ECO:0000256" key="8">
    <source>
        <dbReference type="ARBA" id="ARBA00022737"/>
    </source>
</evidence>
<evidence type="ECO:0000256" key="1">
    <source>
        <dbReference type="ARBA" id="ARBA00001798"/>
    </source>
</evidence>
<keyword evidence="8" id="KW-0677">Repeat</keyword>
<evidence type="ECO:0000256" key="7">
    <source>
        <dbReference type="ARBA" id="ARBA00022723"/>
    </source>
</evidence>
<keyword evidence="10" id="KW-0833">Ubl conjugation pathway</keyword>
<comment type="catalytic activity">
    <reaction evidence="1">
        <text>[E2 ubiquitin-conjugating enzyme]-S-ubiquitinyl-L-cysteine + [acceptor protein]-L-lysine = [E2 ubiquitin-conjugating enzyme]-L-cysteine + [acceptor protein]-N(6)-ubiquitinyl-L-lysine.</text>
        <dbReference type="EC" id="2.3.2.31"/>
    </reaction>
</comment>
<dbReference type="InterPro" id="IPR001841">
    <property type="entry name" value="Znf_RING"/>
</dbReference>
<dbReference type="PROSITE" id="PS51873">
    <property type="entry name" value="TRIAD"/>
    <property type="match status" value="1"/>
</dbReference>
<sequence length="522" mass="58230">MEAVEDLKTLLSEQSCEFAAAQAVDSDLCFAYQLQIQEAMAASLSQNGGVPGSSNLDFPVDEKATEMFSDDTLCVVAEEIALYEQQLQDQLVAEDEMKKFRDDLNRRIHDRAFAREILSIPEVEWEKTGDDVEKPYLEGSAPGIGMDIDNLESFRVHIKGLMGNETVGNGEGNSTFVGGIGVAVCDANDLLVFEVSKGVVGGEMSGEVVQVKALVEGLHVATILGLKKILLVCDSDLIHQFFAGKWYPTEGNLATLVGQVTLLMRNLPHCRLSLVAQNDVKFAFKLAQDAVVSQAEKLIDNLSGKQVIETCSICLEDINASQMFSVDGCMHRYCYPCMRRHVEVKLLYGFLPQCPHEHCKSELKTDDCKKFLTPELSEMMCQRFMEASIPAAEKVYCPYPSCSALMSRSEFVGDGLKLCKKCNRPFCSECGVIWHDNITCSEYKEKNPYPCHEDAELKSLATKSLWRQCNMCRVMVSLVAGCNHIYCRCGYEFCYICGAAWVNKRATCTCPLWDEQNIVYER</sequence>
<organism evidence="15 16">
    <name type="scientific">Oldenlandia corymbosa var. corymbosa</name>
    <dbReference type="NCBI Taxonomy" id="529605"/>
    <lineage>
        <taxon>Eukaryota</taxon>
        <taxon>Viridiplantae</taxon>
        <taxon>Streptophyta</taxon>
        <taxon>Embryophyta</taxon>
        <taxon>Tracheophyta</taxon>
        <taxon>Spermatophyta</taxon>
        <taxon>Magnoliopsida</taxon>
        <taxon>eudicotyledons</taxon>
        <taxon>Gunneridae</taxon>
        <taxon>Pentapetalae</taxon>
        <taxon>asterids</taxon>
        <taxon>lamiids</taxon>
        <taxon>Gentianales</taxon>
        <taxon>Rubiaceae</taxon>
        <taxon>Rubioideae</taxon>
        <taxon>Spermacoceae</taxon>
        <taxon>Hedyotis-Oldenlandia complex</taxon>
        <taxon>Oldenlandia</taxon>
    </lineage>
</organism>
<evidence type="ECO:0000259" key="14">
    <source>
        <dbReference type="PROSITE" id="PS51873"/>
    </source>
</evidence>
<comment type="similarity">
    <text evidence="4">Belongs to the RBR family. Ariadne subfamily.</text>
</comment>
<evidence type="ECO:0000256" key="12">
    <source>
        <dbReference type="PROSITE-ProRule" id="PRU00175"/>
    </source>
</evidence>
<evidence type="ECO:0000313" key="15">
    <source>
        <dbReference type="EMBL" id="CAI9105196.1"/>
    </source>
</evidence>
<dbReference type="GO" id="GO:0061630">
    <property type="term" value="F:ubiquitin protein ligase activity"/>
    <property type="evidence" value="ECO:0007669"/>
    <property type="project" value="UniProtKB-EC"/>
</dbReference>
<dbReference type="Pfam" id="PF13456">
    <property type="entry name" value="RVT_3"/>
    <property type="match status" value="1"/>
</dbReference>
<accession>A0AAV1DCN7</accession>
<dbReference type="GO" id="GO:0016567">
    <property type="term" value="P:protein ubiquitination"/>
    <property type="evidence" value="ECO:0007669"/>
    <property type="project" value="InterPro"/>
</dbReference>
<dbReference type="FunFam" id="3.30.420.10:FF:000076">
    <property type="entry name" value="RBR-type E3 ubiquitin transferase"/>
    <property type="match status" value="1"/>
</dbReference>
<comment type="cofactor">
    <cofactor evidence="2">
        <name>Zn(2+)</name>
        <dbReference type="ChEBI" id="CHEBI:29105"/>
    </cofactor>
</comment>
<dbReference type="PROSITE" id="PS50089">
    <property type="entry name" value="ZF_RING_2"/>
    <property type="match status" value="1"/>
</dbReference>
<evidence type="ECO:0000256" key="2">
    <source>
        <dbReference type="ARBA" id="ARBA00001947"/>
    </source>
</evidence>
<dbReference type="Gene3D" id="3.30.40.10">
    <property type="entry name" value="Zinc/RING finger domain, C3HC4 (zinc finger)"/>
    <property type="match status" value="1"/>
</dbReference>
<gene>
    <name evidence="15" type="ORF">OLC1_LOCUS13946</name>
</gene>
<evidence type="ECO:0000256" key="4">
    <source>
        <dbReference type="ARBA" id="ARBA00005884"/>
    </source>
</evidence>
<evidence type="ECO:0000256" key="11">
    <source>
        <dbReference type="ARBA" id="ARBA00022833"/>
    </source>
</evidence>
<dbReference type="PANTHER" id="PTHR11685">
    <property type="entry name" value="RBR FAMILY RING FINGER AND IBR DOMAIN-CONTAINING"/>
    <property type="match status" value="1"/>
</dbReference>
<dbReference type="Pfam" id="PF26200">
    <property type="entry name" value="Rcat_RNF216"/>
    <property type="match status" value="1"/>
</dbReference>
<feature type="domain" description="RING-type" evidence="14">
    <location>
        <begin position="307"/>
        <end position="514"/>
    </location>
</feature>
<name>A0AAV1DCN7_OLDCO</name>
<keyword evidence="6" id="KW-0808">Transferase</keyword>
<evidence type="ECO:0000256" key="6">
    <source>
        <dbReference type="ARBA" id="ARBA00022679"/>
    </source>
</evidence>
<evidence type="ECO:0000256" key="9">
    <source>
        <dbReference type="ARBA" id="ARBA00022771"/>
    </source>
</evidence>
<dbReference type="EMBL" id="OX459122">
    <property type="protein sequence ID" value="CAI9105196.1"/>
    <property type="molecule type" value="Genomic_DNA"/>
</dbReference>
<dbReference type="CDD" id="cd22584">
    <property type="entry name" value="Rcat_RBR_unk"/>
    <property type="match status" value="1"/>
</dbReference>
<dbReference type="GO" id="GO:0004523">
    <property type="term" value="F:RNA-DNA hybrid ribonuclease activity"/>
    <property type="evidence" value="ECO:0007669"/>
    <property type="project" value="InterPro"/>
</dbReference>
<dbReference type="Proteomes" id="UP001161247">
    <property type="component" value="Chromosome 5"/>
</dbReference>
<evidence type="ECO:0000256" key="10">
    <source>
        <dbReference type="ARBA" id="ARBA00022786"/>
    </source>
</evidence>
<dbReference type="FunFam" id="3.30.40.10:FF:000230">
    <property type="entry name" value="RBR-type E3 ubiquitin transferase"/>
    <property type="match status" value="1"/>
</dbReference>
<dbReference type="EC" id="2.3.2.31" evidence="5"/>
<dbReference type="InterPro" id="IPR002867">
    <property type="entry name" value="IBR_dom"/>
</dbReference>
<dbReference type="InterPro" id="IPR031127">
    <property type="entry name" value="E3_UB_ligase_RBR"/>
</dbReference>
<dbReference type="Gene3D" id="1.20.120.1750">
    <property type="match status" value="1"/>
</dbReference>
<dbReference type="InterPro" id="IPR013083">
    <property type="entry name" value="Znf_RING/FYVE/PHD"/>
</dbReference>
<evidence type="ECO:0000313" key="16">
    <source>
        <dbReference type="Proteomes" id="UP001161247"/>
    </source>
</evidence>
<dbReference type="InterPro" id="IPR002156">
    <property type="entry name" value="RNaseH_domain"/>
</dbReference>
<protein>
    <recommendedName>
        <fullName evidence="5">RBR-type E3 ubiquitin transferase</fullName>
        <ecNumber evidence="5">2.3.2.31</ecNumber>
    </recommendedName>
</protein>
<dbReference type="AlphaFoldDB" id="A0AAV1DCN7"/>
<dbReference type="GO" id="GO:0008270">
    <property type="term" value="F:zinc ion binding"/>
    <property type="evidence" value="ECO:0007669"/>
    <property type="project" value="UniProtKB-KW"/>
</dbReference>
<reference evidence="15" key="1">
    <citation type="submission" date="2023-03" db="EMBL/GenBank/DDBJ databases">
        <authorList>
            <person name="Julca I."/>
        </authorList>
    </citation>
    <scope>NUCLEOTIDE SEQUENCE</scope>
</reference>
<keyword evidence="9 12" id="KW-0863">Zinc-finger</keyword>
<keyword evidence="7" id="KW-0479">Metal-binding</keyword>
<dbReference type="SUPFAM" id="SSF57850">
    <property type="entry name" value="RING/U-box"/>
    <property type="match status" value="3"/>
</dbReference>
<feature type="domain" description="RING-type" evidence="13">
    <location>
        <begin position="311"/>
        <end position="355"/>
    </location>
</feature>
<evidence type="ECO:0000259" key="13">
    <source>
        <dbReference type="PROSITE" id="PS50089"/>
    </source>
</evidence>
<dbReference type="Gene3D" id="3.30.420.10">
    <property type="entry name" value="Ribonuclease H-like superfamily/Ribonuclease H"/>
    <property type="match status" value="1"/>
</dbReference>